<protein>
    <recommendedName>
        <fullName evidence="3">Helix-turn-helix domain-containing protein</fullName>
    </recommendedName>
</protein>
<dbReference type="Proteomes" id="UP000033874">
    <property type="component" value="Unassembled WGS sequence"/>
</dbReference>
<organism evidence="1 2">
    <name type="scientific">Sphingobium chungbukense</name>
    <dbReference type="NCBI Taxonomy" id="56193"/>
    <lineage>
        <taxon>Bacteria</taxon>
        <taxon>Pseudomonadati</taxon>
        <taxon>Pseudomonadota</taxon>
        <taxon>Alphaproteobacteria</taxon>
        <taxon>Sphingomonadales</taxon>
        <taxon>Sphingomonadaceae</taxon>
        <taxon>Sphingobium</taxon>
    </lineage>
</organism>
<keyword evidence="2" id="KW-1185">Reference proteome</keyword>
<reference evidence="1 2" key="1">
    <citation type="submission" date="2015-04" db="EMBL/GenBank/DDBJ databases">
        <title>Genome sequence of aromatic hydrocarbons-degrading Sphingobium chungbukense DJ77.</title>
        <authorList>
            <person name="Kim Y.-C."/>
            <person name="Chae J.-C."/>
        </authorList>
    </citation>
    <scope>NUCLEOTIDE SEQUENCE [LARGE SCALE GENOMIC DNA]</scope>
    <source>
        <strain evidence="1 2">DJ77</strain>
    </source>
</reference>
<evidence type="ECO:0000313" key="2">
    <source>
        <dbReference type="Proteomes" id="UP000033874"/>
    </source>
</evidence>
<dbReference type="PATRIC" id="fig|56193.3.peg.1449"/>
<sequence length="97" mass="10736">MLSDSKLPPFCYSLKETGQLLGGLCRASIYNAVKRGDLELIKIGGRSVITAHSIHALLNRGKKKKERMPSVAPLYMNFSDVHRLKAAIDQNNQGEPK</sequence>
<evidence type="ECO:0000313" key="1">
    <source>
        <dbReference type="EMBL" id="KKW92674.1"/>
    </source>
</evidence>
<name>A0A0M3AVR9_9SPHN</name>
<proteinExistence type="predicted"/>
<evidence type="ECO:0008006" key="3">
    <source>
        <dbReference type="Google" id="ProtNLM"/>
    </source>
</evidence>
<comment type="caution">
    <text evidence="1">The sequence shown here is derived from an EMBL/GenBank/DDBJ whole genome shotgun (WGS) entry which is preliminary data.</text>
</comment>
<gene>
    <name evidence="1" type="ORF">YP76_07000</name>
</gene>
<accession>A0A0M3AVR9</accession>
<dbReference type="EMBL" id="LBIC01000003">
    <property type="protein sequence ID" value="KKW92674.1"/>
    <property type="molecule type" value="Genomic_DNA"/>
</dbReference>
<dbReference type="RefSeq" id="WP_046762890.1">
    <property type="nucleotide sequence ID" value="NZ_LBIC01000003.1"/>
</dbReference>
<dbReference type="AlphaFoldDB" id="A0A0M3AVR9"/>
<dbReference type="STRING" id="56193.YP76_07000"/>